<evidence type="ECO:0000313" key="6">
    <source>
        <dbReference type="Proteomes" id="UP000001882"/>
    </source>
</evidence>
<dbReference type="KEGG" id="mpd:MCP_2956"/>
<dbReference type="CDD" id="cd02440">
    <property type="entry name" value="AdoMet_MTases"/>
    <property type="match status" value="1"/>
</dbReference>
<dbReference type="GeneID" id="8682604"/>
<dbReference type="Gene3D" id="3.40.50.150">
    <property type="entry name" value="Vaccinia Virus protein VP39"/>
    <property type="match status" value="1"/>
</dbReference>
<organism evidence="5 6">
    <name type="scientific">Methanocella paludicola (strain DSM 17711 / JCM 13418 / NBRC 101707 / SANAE)</name>
    <dbReference type="NCBI Taxonomy" id="304371"/>
    <lineage>
        <taxon>Archaea</taxon>
        <taxon>Methanobacteriati</taxon>
        <taxon>Methanobacteriota</taxon>
        <taxon>Stenosarchaea group</taxon>
        <taxon>Methanomicrobia</taxon>
        <taxon>Methanocellales</taxon>
        <taxon>Methanocellaceae</taxon>
        <taxon>Methanocella</taxon>
    </lineage>
</organism>
<keyword evidence="2" id="KW-0808">Transferase</keyword>
<accession>D1Z2V6</accession>
<protein>
    <submittedName>
        <fullName evidence="5">Methyltransferase</fullName>
    </submittedName>
</protein>
<dbReference type="PANTHER" id="PTHR43464:SF19">
    <property type="entry name" value="UBIQUINONE BIOSYNTHESIS O-METHYLTRANSFERASE, MITOCHONDRIAL"/>
    <property type="match status" value="1"/>
</dbReference>
<dbReference type="eggNOG" id="arCOG04989">
    <property type="taxonomic scope" value="Archaea"/>
</dbReference>
<dbReference type="InParanoid" id="D1Z2V6"/>
<dbReference type="InterPro" id="IPR029063">
    <property type="entry name" value="SAM-dependent_MTases_sf"/>
</dbReference>
<evidence type="ECO:0000256" key="2">
    <source>
        <dbReference type="ARBA" id="ARBA00022679"/>
    </source>
</evidence>
<dbReference type="EMBL" id="AP011532">
    <property type="protein sequence ID" value="BAI63028.1"/>
    <property type="molecule type" value="Genomic_DNA"/>
</dbReference>
<keyword evidence="3" id="KW-0949">S-adenosyl-L-methionine</keyword>
<feature type="domain" description="Methyltransferase type 11" evidence="4">
    <location>
        <begin position="37"/>
        <end position="126"/>
    </location>
</feature>
<name>D1Z2V6_METPS</name>
<dbReference type="Pfam" id="PF08241">
    <property type="entry name" value="Methyltransf_11"/>
    <property type="match status" value="1"/>
</dbReference>
<dbReference type="STRING" id="304371.MCP_2956"/>
<gene>
    <name evidence="5" type="ordered locus">MCP_2956</name>
</gene>
<keyword evidence="1 5" id="KW-0489">Methyltransferase</keyword>
<dbReference type="AlphaFoldDB" id="D1Z2V6"/>
<proteinExistence type="predicted"/>
<sequence>MVSHLKAWEDEYTRTEWRGPYSIEPMKELLRAGARVLDVGCGNGKLLAPLARAGFDVLGVDISRGALLTLADRRIVQGDARDLPFKEDTFGGAVCYDVLQHLLEAERDAAVREIRRVLVPGGLLFIQVFGRKDMRYGGTLVEPDTFRRHSGIIYHYFSEDEVRAMLSGFTVLRMDSSISVKAFKGEEFTRHKITAVAQK</sequence>
<evidence type="ECO:0000256" key="3">
    <source>
        <dbReference type="ARBA" id="ARBA00022691"/>
    </source>
</evidence>
<dbReference type="InterPro" id="IPR013216">
    <property type="entry name" value="Methyltransf_11"/>
</dbReference>
<dbReference type="GO" id="GO:0008757">
    <property type="term" value="F:S-adenosylmethionine-dependent methyltransferase activity"/>
    <property type="evidence" value="ECO:0007669"/>
    <property type="project" value="InterPro"/>
</dbReference>
<dbReference type="GO" id="GO:0032259">
    <property type="term" value="P:methylation"/>
    <property type="evidence" value="ECO:0007669"/>
    <property type="project" value="UniProtKB-KW"/>
</dbReference>
<dbReference type="PANTHER" id="PTHR43464">
    <property type="entry name" value="METHYLTRANSFERASE"/>
    <property type="match status" value="1"/>
</dbReference>
<evidence type="ECO:0000259" key="4">
    <source>
        <dbReference type="Pfam" id="PF08241"/>
    </source>
</evidence>
<dbReference type="OrthoDB" id="8915at2157"/>
<dbReference type="Proteomes" id="UP000001882">
    <property type="component" value="Chromosome"/>
</dbReference>
<dbReference type="SUPFAM" id="SSF53335">
    <property type="entry name" value="S-adenosyl-L-methionine-dependent methyltransferases"/>
    <property type="match status" value="1"/>
</dbReference>
<reference evidence="5 6" key="2">
    <citation type="journal article" date="2008" name="Int. J. Syst. Evol. Microbiol.">
        <title>Methanocella paludicola gen. nov., sp. nov., a methane-producing archaeon, the first isolate of the lineage 'Rice Cluster I', and proposal of the new archaeal order Methanocellales ord. nov.</title>
        <authorList>
            <person name="Sakai S."/>
            <person name="Imachi H."/>
            <person name="Hanada S."/>
            <person name="Ohashi A."/>
            <person name="Harada H."/>
            <person name="Kamagata Y."/>
        </authorList>
    </citation>
    <scope>NUCLEOTIDE SEQUENCE [LARGE SCALE GENOMIC DNA]</scope>
    <source>
        <strain evidence="6">DSM 17711 / JCM 13418 / NBRC 101707 / SANAE</strain>
    </source>
</reference>
<dbReference type="RefSeq" id="WP_012901698.1">
    <property type="nucleotide sequence ID" value="NC_013665.1"/>
</dbReference>
<evidence type="ECO:0000256" key="1">
    <source>
        <dbReference type="ARBA" id="ARBA00022603"/>
    </source>
</evidence>
<reference evidence="6" key="3">
    <citation type="journal article" date="2011" name="PLoS ONE">
        <title>Genome sequence of a mesophilic hydrogenotrophic methanogen Methanocella paludicola, the first cultivated representative of the order Methanocellales.</title>
        <authorList>
            <person name="Sakai S."/>
            <person name="Takaki Y."/>
            <person name="Shimamura S."/>
            <person name="Sekine M."/>
            <person name="Tajima T."/>
            <person name="Kosugi H."/>
            <person name="Ichikawa N."/>
            <person name="Tasumi E."/>
            <person name="Hiraki A.T."/>
            <person name="Shimizu A."/>
            <person name="Kato Y."/>
            <person name="Nishiko R."/>
            <person name="Mori K."/>
            <person name="Fujita N."/>
            <person name="Imachi H."/>
            <person name="Takai K."/>
        </authorList>
    </citation>
    <scope>NUCLEOTIDE SEQUENCE [LARGE SCALE GENOMIC DNA]</scope>
    <source>
        <strain evidence="6">DSM 17711 / JCM 13418 / NBRC 101707 / SANAE</strain>
    </source>
</reference>
<evidence type="ECO:0000313" key="5">
    <source>
        <dbReference type="EMBL" id="BAI63028.1"/>
    </source>
</evidence>
<keyword evidence="6" id="KW-1185">Reference proteome</keyword>
<reference evidence="5 6" key="1">
    <citation type="journal article" date="2007" name="Appl. Environ. Microbiol.">
        <title>Isolation of key methanogens for global methane emission from rice paddy fields: a novel isolate affiliated with the clone cluster rice cluster I.</title>
        <authorList>
            <person name="Sakai S."/>
            <person name="Imachi H."/>
            <person name="Sekiguchi Y."/>
            <person name="Ohashi A."/>
            <person name="Harada H."/>
            <person name="Kamagata Y."/>
        </authorList>
    </citation>
    <scope>NUCLEOTIDE SEQUENCE [LARGE SCALE GENOMIC DNA]</scope>
    <source>
        <strain evidence="6">DSM 17711 / JCM 13418 / NBRC 101707 / SANAE</strain>
    </source>
</reference>